<dbReference type="Pfam" id="PF14552">
    <property type="entry name" value="Tautomerase_2"/>
    <property type="match status" value="1"/>
</dbReference>
<name>A0A1D2LXP6_BROTH</name>
<proteinExistence type="predicted"/>
<dbReference type="OrthoDB" id="9804765at2"/>
<dbReference type="SUPFAM" id="SSF55331">
    <property type="entry name" value="Tautomerase/MIF"/>
    <property type="match status" value="1"/>
</dbReference>
<dbReference type="KEGG" id="bths:CNY62_09485"/>
<organism evidence="1 2">
    <name type="scientific">Brochothrix thermosphacta</name>
    <name type="common">Microbacterium thermosphactum</name>
    <dbReference type="NCBI Taxonomy" id="2756"/>
    <lineage>
        <taxon>Bacteria</taxon>
        <taxon>Bacillati</taxon>
        <taxon>Bacillota</taxon>
        <taxon>Bacilli</taxon>
        <taxon>Bacillales</taxon>
        <taxon>Listeriaceae</taxon>
        <taxon>Brochothrix</taxon>
    </lineage>
</organism>
<dbReference type="PANTHER" id="PTHR38460">
    <property type="entry name" value="TAUTOMERASE YOLI-RELATED"/>
    <property type="match status" value="1"/>
</dbReference>
<keyword evidence="2" id="KW-1185">Reference proteome</keyword>
<accession>A0A1D2LXP6</accession>
<dbReference type="InterPro" id="IPR037479">
    <property type="entry name" value="Tauto_MSAD"/>
</dbReference>
<dbReference type="AlphaFoldDB" id="A0A1D2LXP6"/>
<protein>
    <submittedName>
        <fullName evidence="1">Tautomerase family protein</fullName>
    </submittedName>
</protein>
<dbReference type="EMBL" id="CP023483">
    <property type="protein sequence ID" value="ATF26599.1"/>
    <property type="molecule type" value="Genomic_DNA"/>
</dbReference>
<sequence length="130" mass="15012">MPLIKLYYGDTYTTETIETINTVIHHSLESCFKIPADDTFQLWVPMTQKNNFVDDCYLLAGGQRNKQFLYIEIFCGPGRTISQKKALYQTIAEQIDLKTSLTKENIFILLNEVPLENWSFGHGKAQMIQE</sequence>
<evidence type="ECO:0000313" key="2">
    <source>
        <dbReference type="Proteomes" id="UP000243591"/>
    </source>
</evidence>
<dbReference type="RefSeq" id="WP_069125916.1">
    <property type="nucleotide sequence ID" value="NZ_CP023483.1"/>
</dbReference>
<dbReference type="Proteomes" id="UP000243591">
    <property type="component" value="Chromosome"/>
</dbReference>
<reference evidence="1 2" key="1">
    <citation type="submission" date="2017-09" db="EMBL/GenBank/DDBJ databases">
        <title>Complete Genome Sequences of Two Strains of the Meat Spoilage Bacterium Brochothrix thermosphacta Isolated from Ground Chicken.</title>
        <authorList>
            <person name="Paoli G.C."/>
            <person name="Wijey C."/>
            <person name="Chen C.-Y."/>
            <person name="Nguyen L."/>
            <person name="Yan X."/>
            <person name="Irwin P.L."/>
        </authorList>
    </citation>
    <scope>NUCLEOTIDE SEQUENCE [LARGE SCALE GENOMIC DNA]</scope>
    <source>
        <strain evidence="1 2">BI</strain>
    </source>
</reference>
<gene>
    <name evidence="1" type="ORF">CNY62_09485</name>
</gene>
<dbReference type="PANTHER" id="PTHR38460:SF1">
    <property type="entry name" value="TAUTOMERASE YOLI-RELATED"/>
    <property type="match status" value="1"/>
</dbReference>
<evidence type="ECO:0000313" key="1">
    <source>
        <dbReference type="EMBL" id="ATF26599.1"/>
    </source>
</evidence>
<dbReference type="Gene3D" id="3.30.429.10">
    <property type="entry name" value="Macrophage Migration Inhibitory Factor"/>
    <property type="match status" value="1"/>
</dbReference>
<dbReference type="InterPro" id="IPR014347">
    <property type="entry name" value="Tautomerase/MIF_sf"/>
</dbReference>